<proteinExistence type="predicted"/>
<sequence>MNGYLDPELAELARSLVPTDIGDPVAARERLARARAARPGFVTPPGLVRGDLTVPADGARPAVRCLTFRPDAGADTRPDARPDARADARPEARADARPGGRADTRADVRSGARADTPEDGRARAPEGLRAAIVHLHGGGFVMGDADGDPVLPARLAEATGALVLSVDYRLAPEHPYPAAVDDGWAVLCHVTEHAAGLGVDPARVAVAGASAGACLAAALALRARDEGGPRIAAQLLDIPVLDDRAITPSSRLTDSPMWNRANLLDSWRHYLRDLPPDQAISPYAAPARAADLSGLPPAYVSVCSLDPLRDEGIAYAQRLTDAGVPTELRLYPGTFHGAVSTFPDTSVTRRARADLLAAARRLLSVT</sequence>
<dbReference type="InterPro" id="IPR050300">
    <property type="entry name" value="GDXG_lipolytic_enzyme"/>
</dbReference>
<dbReference type="InterPro" id="IPR013094">
    <property type="entry name" value="AB_hydrolase_3"/>
</dbReference>
<evidence type="ECO:0000256" key="1">
    <source>
        <dbReference type="ARBA" id="ARBA00022801"/>
    </source>
</evidence>
<evidence type="ECO:0000256" key="2">
    <source>
        <dbReference type="SAM" id="MobiDB-lite"/>
    </source>
</evidence>
<dbReference type="EMBL" id="BMNH01000045">
    <property type="protein sequence ID" value="GGO82707.1"/>
    <property type="molecule type" value="Genomic_DNA"/>
</dbReference>
<dbReference type="GO" id="GO:0016787">
    <property type="term" value="F:hydrolase activity"/>
    <property type="evidence" value="ECO:0007669"/>
    <property type="project" value="UniProtKB-KW"/>
</dbReference>
<dbReference type="Gene3D" id="3.40.50.1820">
    <property type="entry name" value="alpha/beta hydrolase"/>
    <property type="match status" value="1"/>
</dbReference>
<reference evidence="4" key="2">
    <citation type="submission" date="2020-09" db="EMBL/GenBank/DDBJ databases">
        <authorList>
            <person name="Sun Q."/>
            <person name="Zhou Y."/>
        </authorList>
    </citation>
    <scope>NUCLEOTIDE SEQUENCE</scope>
    <source>
        <strain evidence="4">CGMCC 4.7368</strain>
    </source>
</reference>
<feature type="compositionally biased region" description="Basic and acidic residues" evidence="2">
    <location>
        <begin position="72"/>
        <end position="124"/>
    </location>
</feature>
<dbReference type="PANTHER" id="PTHR48081:SF8">
    <property type="entry name" value="ALPHA_BETA HYDROLASE FOLD-3 DOMAIN-CONTAINING PROTEIN-RELATED"/>
    <property type="match status" value="1"/>
</dbReference>
<gene>
    <name evidence="4" type="ORF">GCM10012289_74560</name>
</gene>
<comment type="caution">
    <text evidence="4">The sequence shown here is derived from an EMBL/GenBank/DDBJ whole genome shotgun (WGS) entry which is preliminary data.</text>
</comment>
<keyword evidence="5" id="KW-1185">Reference proteome</keyword>
<name>A0A918DT02_9ACTN</name>
<reference evidence="4" key="1">
    <citation type="journal article" date="2014" name="Int. J. Syst. Evol. Microbiol.">
        <title>Complete genome sequence of Corynebacterium casei LMG S-19264T (=DSM 44701T), isolated from a smear-ripened cheese.</title>
        <authorList>
            <consortium name="US DOE Joint Genome Institute (JGI-PGF)"/>
            <person name="Walter F."/>
            <person name="Albersmeier A."/>
            <person name="Kalinowski J."/>
            <person name="Ruckert C."/>
        </authorList>
    </citation>
    <scope>NUCLEOTIDE SEQUENCE</scope>
    <source>
        <strain evidence="4">CGMCC 4.7368</strain>
    </source>
</reference>
<dbReference type="PANTHER" id="PTHR48081">
    <property type="entry name" value="AB HYDROLASE SUPERFAMILY PROTEIN C4A8.06C"/>
    <property type="match status" value="1"/>
</dbReference>
<dbReference type="RefSeq" id="WP_225262920.1">
    <property type="nucleotide sequence ID" value="NZ_BMNH01000045.1"/>
</dbReference>
<evidence type="ECO:0000313" key="4">
    <source>
        <dbReference type="EMBL" id="GGO82707.1"/>
    </source>
</evidence>
<keyword evidence="1" id="KW-0378">Hydrolase</keyword>
<dbReference type="Pfam" id="PF07859">
    <property type="entry name" value="Abhydrolase_3"/>
    <property type="match status" value="1"/>
</dbReference>
<dbReference type="Proteomes" id="UP000646523">
    <property type="component" value="Unassembled WGS sequence"/>
</dbReference>
<organism evidence="4 5">
    <name type="scientific">Nonomuraea cavernae</name>
    <dbReference type="NCBI Taxonomy" id="2045107"/>
    <lineage>
        <taxon>Bacteria</taxon>
        <taxon>Bacillati</taxon>
        <taxon>Actinomycetota</taxon>
        <taxon>Actinomycetes</taxon>
        <taxon>Streptosporangiales</taxon>
        <taxon>Streptosporangiaceae</taxon>
        <taxon>Nonomuraea</taxon>
    </lineage>
</organism>
<protein>
    <recommendedName>
        <fullName evidence="3">Alpha/beta hydrolase fold-3 domain-containing protein</fullName>
    </recommendedName>
</protein>
<feature type="domain" description="Alpha/beta hydrolase fold-3" evidence="3">
    <location>
        <begin position="132"/>
        <end position="338"/>
    </location>
</feature>
<dbReference type="SUPFAM" id="SSF53474">
    <property type="entry name" value="alpha/beta-Hydrolases"/>
    <property type="match status" value="1"/>
</dbReference>
<dbReference type="InterPro" id="IPR029058">
    <property type="entry name" value="AB_hydrolase_fold"/>
</dbReference>
<dbReference type="AlphaFoldDB" id="A0A918DT02"/>
<accession>A0A918DT02</accession>
<evidence type="ECO:0000259" key="3">
    <source>
        <dbReference type="Pfam" id="PF07859"/>
    </source>
</evidence>
<evidence type="ECO:0000313" key="5">
    <source>
        <dbReference type="Proteomes" id="UP000646523"/>
    </source>
</evidence>
<feature type="region of interest" description="Disordered" evidence="2">
    <location>
        <begin position="65"/>
        <end position="124"/>
    </location>
</feature>